<evidence type="ECO:0000259" key="1">
    <source>
        <dbReference type="Pfam" id="PF01593"/>
    </source>
</evidence>
<dbReference type="EMBL" id="ML732854">
    <property type="protein sequence ID" value="KAB8269042.1"/>
    <property type="molecule type" value="Genomic_DNA"/>
</dbReference>
<sequence length="251" mass="29092">MRIPRSKLHARVYHFIRYLNVNKRQDDKIELIPYIQENRNNVSFIHNAKSDIDHPELSSRLKIPLPPGYQGKPARDLLGEVIRPWLALLQKDFDFGFAQIAQYDVISFRVYLHLIAGWPHKVIDFVELMTSQTNQFDLSFIEIIMQNLDFNTQNWATIKGGMSRLVWSAVQLVGFENIHINARVHKIIEGQDGRVTLQTTGSHGGTFDKAILAIPPAALHRIHERPTWSFMKEQAIRSMHFEPLYKLVSRS</sequence>
<reference evidence="2 3" key="1">
    <citation type="submission" date="2019-04" db="EMBL/GenBank/DDBJ databases">
        <title>Fungal friends and foes A comparative genomics study of 23 Aspergillus species from section Flavi.</title>
        <authorList>
            <consortium name="DOE Joint Genome Institute"/>
            <person name="Kjaerbolling I."/>
            <person name="Vesth T.C."/>
            <person name="Frisvad J.C."/>
            <person name="Nybo J.L."/>
            <person name="Theobald S."/>
            <person name="Kildgaard S."/>
            <person name="Petersen T.I."/>
            <person name="Kuo A."/>
            <person name="Sato A."/>
            <person name="Lyhne E.K."/>
            <person name="Kogle M.E."/>
            <person name="Wiebenga A."/>
            <person name="Kun R.S."/>
            <person name="Lubbers R.J."/>
            <person name="Makela M.R."/>
            <person name="Barry K."/>
            <person name="Chovatia M."/>
            <person name="Clum A."/>
            <person name="Daum C."/>
            <person name="Haridas S."/>
            <person name="He G."/>
            <person name="LaButti K."/>
            <person name="Lipzen A."/>
            <person name="Mondo S."/>
            <person name="Pangilinan J."/>
            <person name="Riley R."/>
            <person name="Salamov A."/>
            <person name="Simmons B.A."/>
            <person name="Magnuson J.K."/>
            <person name="Henrissat B."/>
            <person name="Mortensen U.H."/>
            <person name="Larsen T.O."/>
            <person name="De vries R.P."/>
            <person name="Grigoriev I.V."/>
            <person name="Machida M."/>
            <person name="Baker S.E."/>
            <person name="Andersen M.R."/>
        </authorList>
    </citation>
    <scope>NUCLEOTIDE SEQUENCE [LARGE SCALE GENOMIC DNA]</scope>
    <source>
        <strain evidence="2 3">CBS 117635</strain>
    </source>
</reference>
<dbReference type="InterPro" id="IPR036188">
    <property type="entry name" value="FAD/NAD-bd_sf"/>
</dbReference>
<dbReference type="GO" id="GO:0016491">
    <property type="term" value="F:oxidoreductase activity"/>
    <property type="evidence" value="ECO:0007669"/>
    <property type="project" value="InterPro"/>
</dbReference>
<name>A0A5N6IQU6_9EURO</name>
<keyword evidence="3" id="KW-1185">Reference proteome</keyword>
<organism evidence="2 3">
    <name type="scientific">Aspergillus minisclerotigenes</name>
    <dbReference type="NCBI Taxonomy" id="656917"/>
    <lineage>
        <taxon>Eukaryota</taxon>
        <taxon>Fungi</taxon>
        <taxon>Dikarya</taxon>
        <taxon>Ascomycota</taxon>
        <taxon>Pezizomycotina</taxon>
        <taxon>Eurotiomycetes</taxon>
        <taxon>Eurotiomycetidae</taxon>
        <taxon>Eurotiales</taxon>
        <taxon>Aspergillaceae</taxon>
        <taxon>Aspergillus</taxon>
        <taxon>Aspergillus subgen. Circumdati</taxon>
    </lineage>
</organism>
<dbReference type="Gene3D" id="1.10.405.10">
    <property type="entry name" value="Guanine Nucleotide Dissociation Inhibitor, domain 1"/>
    <property type="match status" value="1"/>
</dbReference>
<dbReference type="InterPro" id="IPR002937">
    <property type="entry name" value="Amino_oxidase"/>
</dbReference>
<gene>
    <name evidence="2" type="ORF">BDV30DRAFT_242770</name>
</gene>
<accession>A0A5N6IQU6</accession>
<dbReference type="SUPFAM" id="SSF51905">
    <property type="entry name" value="FAD/NAD(P)-binding domain"/>
    <property type="match status" value="1"/>
</dbReference>
<dbReference type="AlphaFoldDB" id="A0A5N6IQU6"/>
<dbReference type="Proteomes" id="UP000326289">
    <property type="component" value="Unassembled WGS sequence"/>
</dbReference>
<feature type="domain" description="Amine oxidase" evidence="1">
    <location>
        <begin position="135"/>
        <end position="247"/>
    </location>
</feature>
<protein>
    <recommendedName>
        <fullName evidence="1">Amine oxidase domain-containing protein</fullName>
    </recommendedName>
</protein>
<proteinExistence type="predicted"/>
<evidence type="ECO:0000313" key="3">
    <source>
        <dbReference type="Proteomes" id="UP000326289"/>
    </source>
</evidence>
<evidence type="ECO:0000313" key="2">
    <source>
        <dbReference type="EMBL" id="KAB8269042.1"/>
    </source>
</evidence>
<dbReference type="Gene3D" id="3.50.50.60">
    <property type="entry name" value="FAD/NAD(P)-binding domain"/>
    <property type="match status" value="1"/>
</dbReference>
<dbReference type="Gene3D" id="3.90.660.10">
    <property type="match status" value="1"/>
</dbReference>
<dbReference type="Pfam" id="PF01593">
    <property type="entry name" value="Amino_oxidase"/>
    <property type="match status" value="1"/>
</dbReference>